<proteinExistence type="predicted"/>
<name>A0ABQ7H2E8_DUNSA</name>
<evidence type="ECO:0000313" key="2">
    <source>
        <dbReference type="EMBL" id="KAF5841032.1"/>
    </source>
</evidence>
<protein>
    <recommendedName>
        <fullName evidence="4">Encoded protein</fullName>
    </recommendedName>
</protein>
<feature type="compositionally biased region" description="Polar residues" evidence="1">
    <location>
        <begin position="37"/>
        <end position="59"/>
    </location>
</feature>
<organism evidence="2 3">
    <name type="scientific">Dunaliella salina</name>
    <name type="common">Green alga</name>
    <name type="synonym">Protococcus salinus</name>
    <dbReference type="NCBI Taxonomy" id="3046"/>
    <lineage>
        <taxon>Eukaryota</taxon>
        <taxon>Viridiplantae</taxon>
        <taxon>Chlorophyta</taxon>
        <taxon>core chlorophytes</taxon>
        <taxon>Chlorophyceae</taxon>
        <taxon>CS clade</taxon>
        <taxon>Chlamydomonadales</taxon>
        <taxon>Dunaliellaceae</taxon>
        <taxon>Dunaliella</taxon>
    </lineage>
</organism>
<evidence type="ECO:0000313" key="3">
    <source>
        <dbReference type="Proteomes" id="UP000815325"/>
    </source>
</evidence>
<accession>A0ABQ7H2E8</accession>
<gene>
    <name evidence="2" type="ORF">DUNSADRAFT_14590</name>
</gene>
<comment type="caution">
    <text evidence="2">The sequence shown here is derived from an EMBL/GenBank/DDBJ whole genome shotgun (WGS) entry which is preliminary data.</text>
</comment>
<evidence type="ECO:0000256" key="1">
    <source>
        <dbReference type="SAM" id="MobiDB-lite"/>
    </source>
</evidence>
<dbReference type="EMBL" id="MU069496">
    <property type="protein sequence ID" value="KAF5841032.1"/>
    <property type="molecule type" value="Genomic_DNA"/>
</dbReference>
<dbReference type="Proteomes" id="UP000815325">
    <property type="component" value="Unassembled WGS sequence"/>
</dbReference>
<evidence type="ECO:0008006" key="4">
    <source>
        <dbReference type="Google" id="ProtNLM"/>
    </source>
</evidence>
<sequence length="142" mass="15092">MFSTPSNAGFSSSANQEFPTLLFSLTPQHDHGPGTPRSVTNRTGVPSGSTTQRQSTAGTPASVHTEATPPPPPPPVVRLTDDVVMAAIEGYDAAHGSPMQVVRPRAAPERPYRVEFGSQAQQQIPQPSRNVLSKVAQFVFGM</sequence>
<reference evidence="2" key="1">
    <citation type="submission" date="2017-08" db="EMBL/GenBank/DDBJ databases">
        <authorList>
            <person name="Polle J.E."/>
            <person name="Barry K."/>
            <person name="Cushman J."/>
            <person name="Schmutz J."/>
            <person name="Tran D."/>
            <person name="Hathwaick L.T."/>
            <person name="Yim W.C."/>
            <person name="Jenkins J."/>
            <person name="Mckie-Krisberg Z.M."/>
            <person name="Prochnik S."/>
            <person name="Lindquist E."/>
            <person name="Dockter R.B."/>
            <person name="Adam C."/>
            <person name="Molina H."/>
            <person name="Bunkerborg J."/>
            <person name="Jin E."/>
            <person name="Buchheim M."/>
            <person name="Magnuson J."/>
        </authorList>
    </citation>
    <scope>NUCLEOTIDE SEQUENCE</scope>
    <source>
        <strain evidence="2">CCAP 19/18</strain>
    </source>
</reference>
<keyword evidence="3" id="KW-1185">Reference proteome</keyword>
<feature type="region of interest" description="Disordered" evidence="1">
    <location>
        <begin position="21"/>
        <end position="76"/>
    </location>
</feature>